<evidence type="ECO:0000313" key="3">
    <source>
        <dbReference type="Proteomes" id="UP001352263"/>
    </source>
</evidence>
<dbReference type="Pfam" id="PF13480">
    <property type="entry name" value="Acetyltransf_6"/>
    <property type="match status" value="1"/>
</dbReference>
<name>A0ABU6JEV4_9BURK</name>
<reference evidence="2 3" key="1">
    <citation type="submission" date="2023-10" db="EMBL/GenBank/DDBJ databases">
        <title>Noviherbaspirillum sp. CPCC 100848 genome assembly.</title>
        <authorList>
            <person name="Li X.Y."/>
            <person name="Fang X.M."/>
        </authorList>
    </citation>
    <scope>NUCLEOTIDE SEQUENCE [LARGE SCALE GENOMIC DNA]</scope>
    <source>
        <strain evidence="2 3">CPCC 100848</strain>
    </source>
</reference>
<dbReference type="EC" id="2.3.1.-" evidence="2"/>
<keyword evidence="3" id="KW-1185">Reference proteome</keyword>
<dbReference type="InterPro" id="IPR038740">
    <property type="entry name" value="BioF2-like_GNAT_dom"/>
</dbReference>
<dbReference type="Gene3D" id="3.40.630.30">
    <property type="match status" value="1"/>
</dbReference>
<protein>
    <submittedName>
        <fullName evidence="2">GNAT family N-acetyltransferase</fullName>
        <ecNumber evidence="2">2.3.1.-</ecNumber>
    </submittedName>
</protein>
<sequence length="343" mass="40229">MERLYGNIFSSLLEFRVYGWVAGTTSTYVVSENGEIRTLLLFKKQQRKVQVLNEGIRLQEEEMHRFSNFIFAKYHDVDAISFRAIETDLKRLSYPHQRFNHLEDITLQLPENAEAYLASLGKNTRRNIKRYMDRLKKTFPSYEFRVYEAGEIREDDLRAMIEFNRRRMAGKNIESIIDENETRRIVALAKACGLLGIATIDGRIAAGALSFRAGRNYFLNVLAHDPYYDDYWAGFLCCYQTVCECIKRSGKEFHFLWGRYDYKFTLGAVQRDLDNVTVYRSRMRQILHPGLAWTQAKNGYLRQTKVWIKYGETDLAHHARLTIKRVRDMKRAAESLVHGRTVT</sequence>
<dbReference type="EMBL" id="JAWIIV010000024">
    <property type="protein sequence ID" value="MEC4721953.1"/>
    <property type="molecule type" value="Genomic_DNA"/>
</dbReference>
<organism evidence="2 3">
    <name type="scientific">Noviherbaspirillum album</name>
    <dbReference type="NCBI Taxonomy" id="3080276"/>
    <lineage>
        <taxon>Bacteria</taxon>
        <taxon>Pseudomonadati</taxon>
        <taxon>Pseudomonadota</taxon>
        <taxon>Betaproteobacteria</taxon>
        <taxon>Burkholderiales</taxon>
        <taxon>Oxalobacteraceae</taxon>
        <taxon>Noviherbaspirillum</taxon>
    </lineage>
</organism>
<accession>A0ABU6JEV4</accession>
<dbReference type="RefSeq" id="WP_326508638.1">
    <property type="nucleotide sequence ID" value="NZ_JAWIIV010000024.1"/>
</dbReference>
<comment type="caution">
    <text evidence="2">The sequence shown here is derived from an EMBL/GenBank/DDBJ whole genome shotgun (WGS) entry which is preliminary data.</text>
</comment>
<evidence type="ECO:0000259" key="1">
    <source>
        <dbReference type="Pfam" id="PF13480"/>
    </source>
</evidence>
<evidence type="ECO:0000313" key="2">
    <source>
        <dbReference type="EMBL" id="MEC4721953.1"/>
    </source>
</evidence>
<keyword evidence="2" id="KW-0012">Acyltransferase</keyword>
<keyword evidence="2" id="KW-0808">Transferase</keyword>
<dbReference type="SUPFAM" id="SSF55729">
    <property type="entry name" value="Acyl-CoA N-acyltransferases (Nat)"/>
    <property type="match status" value="1"/>
</dbReference>
<feature type="domain" description="BioF2-like acetyltransferase" evidence="1">
    <location>
        <begin position="122"/>
        <end position="263"/>
    </location>
</feature>
<proteinExistence type="predicted"/>
<dbReference type="Proteomes" id="UP001352263">
    <property type="component" value="Unassembled WGS sequence"/>
</dbReference>
<gene>
    <name evidence="2" type="ORF">RY831_22545</name>
</gene>
<dbReference type="InterPro" id="IPR016181">
    <property type="entry name" value="Acyl_CoA_acyltransferase"/>
</dbReference>
<dbReference type="GO" id="GO:0016746">
    <property type="term" value="F:acyltransferase activity"/>
    <property type="evidence" value="ECO:0007669"/>
    <property type="project" value="UniProtKB-KW"/>
</dbReference>